<feature type="domain" description="SSD" evidence="7">
    <location>
        <begin position="610"/>
        <end position="770"/>
    </location>
</feature>
<feature type="transmembrane region" description="Helical" evidence="6">
    <location>
        <begin position="357"/>
        <end position="381"/>
    </location>
</feature>
<feature type="transmembrane region" description="Helical" evidence="6">
    <location>
        <begin position="644"/>
        <end position="666"/>
    </location>
</feature>
<feature type="transmembrane region" description="Helical" evidence="6">
    <location>
        <begin position="618"/>
        <end position="637"/>
    </location>
</feature>
<dbReference type="GO" id="GO:0005886">
    <property type="term" value="C:plasma membrane"/>
    <property type="evidence" value="ECO:0007669"/>
    <property type="project" value="UniProtKB-SubCell"/>
</dbReference>
<feature type="transmembrane region" description="Helical" evidence="6">
    <location>
        <begin position="255"/>
        <end position="275"/>
    </location>
</feature>
<name>A0A1H5HMR3_9FLAO</name>
<dbReference type="SUPFAM" id="SSF82866">
    <property type="entry name" value="Multidrug efflux transporter AcrB transmembrane domain"/>
    <property type="match status" value="2"/>
</dbReference>
<feature type="transmembrane region" description="Helical" evidence="6">
    <location>
        <begin position="281"/>
        <end position="302"/>
    </location>
</feature>
<dbReference type="PANTHER" id="PTHR33406">
    <property type="entry name" value="MEMBRANE PROTEIN MJ1562-RELATED"/>
    <property type="match status" value="1"/>
</dbReference>
<feature type="transmembrane region" description="Helical" evidence="6">
    <location>
        <begin position="322"/>
        <end position="345"/>
    </location>
</feature>
<evidence type="ECO:0000256" key="5">
    <source>
        <dbReference type="ARBA" id="ARBA00023136"/>
    </source>
</evidence>
<dbReference type="Pfam" id="PF03176">
    <property type="entry name" value="MMPL"/>
    <property type="match status" value="2"/>
</dbReference>
<keyword evidence="9" id="KW-1185">Reference proteome</keyword>
<evidence type="ECO:0000256" key="2">
    <source>
        <dbReference type="ARBA" id="ARBA00022475"/>
    </source>
</evidence>
<dbReference type="PROSITE" id="PS50156">
    <property type="entry name" value="SSD"/>
    <property type="match status" value="2"/>
</dbReference>
<evidence type="ECO:0000256" key="3">
    <source>
        <dbReference type="ARBA" id="ARBA00022692"/>
    </source>
</evidence>
<feature type="transmembrane region" description="Helical" evidence="6">
    <location>
        <begin position="229"/>
        <end position="248"/>
    </location>
</feature>
<evidence type="ECO:0000313" key="9">
    <source>
        <dbReference type="Proteomes" id="UP000199448"/>
    </source>
</evidence>
<proteinExistence type="predicted"/>
<feature type="transmembrane region" description="Helical" evidence="6">
    <location>
        <begin position="21"/>
        <end position="39"/>
    </location>
</feature>
<evidence type="ECO:0000313" key="8">
    <source>
        <dbReference type="EMBL" id="SEE28548.1"/>
    </source>
</evidence>
<gene>
    <name evidence="8" type="ORF">SAMN04488034_101186</name>
</gene>
<evidence type="ECO:0000259" key="7">
    <source>
        <dbReference type="PROSITE" id="PS50156"/>
    </source>
</evidence>
<feature type="transmembrane region" description="Helical" evidence="6">
    <location>
        <begin position="713"/>
        <end position="737"/>
    </location>
</feature>
<dbReference type="InterPro" id="IPR004869">
    <property type="entry name" value="MMPL_dom"/>
</dbReference>
<dbReference type="Proteomes" id="UP000199448">
    <property type="component" value="Unassembled WGS sequence"/>
</dbReference>
<sequence>MSKFLSFEFWNTVARTILRNRILILILIFAATVFLASQWKNMRFSYTEANLLPDDDEINLQYQEFLDKFGEEGNLIVMAVNDPSLFTPEKFKAWNELAQELKSYPEVDFTVSIADLKKLEKFEDPGRFEMVPFIAEPDPDSIQVSEYQKELFDSLPFYEGLVYSKKSNTVQSAIYLKKDIVNTEIRRDFVVEELIPLIENFEEENDLNVYVSGMPYIRTLNSQNIIDEIGLFIGAALLVTSLIFFFFFRSFRATLISMFTVIIGVMWAFGVLGLLHYEITVLTAIIPPLIIVIGIPNCIFLINKYQQEIKKHGNQAKSLQRVITKVGNATLMTNLTTASGFATFILTESTLLKEFGIVASINIIAIFVLSLLIIPIIYSYMRVPKQKHLKHLNKRWIGGFVDWMERMVRHHRISIFIISILLLIASIIGIYTIRISGSLLEDMPKSAGFFKDIEFFEEEFDGVMPLEILIDTQREKGVMKLSTLKRMEELQQLLAEEEELSDPLSVVNLVKYSKQAYYNGNPKYYQLPTSQEQNFILPYAKDLGSDGTNILNTYVDSTGQYARMTTFMKDIGTEEMERIEEALWPKIKKIFPEERYQVEMTGKALIFQKGTNYLVKNLVISLSLAIFLIALLMAWMFKSWRMIVISLVPNLLPLLVTAGMMGYLGVPIKPSTILVFSIAFGISVDDTIHFLAKYRQELKANNWKIKRSVYAALRETGVSMFYTSIVLFFGFSVFMISSFGGTVALGGLVSATLLFAMLSNLLLLPALLLSLEKEIANKEVLKEPAIDIISEEDEFLEKRRKRKTKSK</sequence>
<evidence type="ECO:0000256" key="1">
    <source>
        <dbReference type="ARBA" id="ARBA00004651"/>
    </source>
</evidence>
<dbReference type="RefSeq" id="WP_093110830.1">
    <property type="nucleotide sequence ID" value="NZ_FNGG01000001.1"/>
</dbReference>
<dbReference type="OrthoDB" id="9805018at2"/>
<organism evidence="8 9">
    <name type="scientific">Salinimicrobium catena</name>
    <dbReference type="NCBI Taxonomy" id="390640"/>
    <lineage>
        <taxon>Bacteria</taxon>
        <taxon>Pseudomonadati</taxon>
        <taxon>Bacteroidota</taxon>
        <taxon>Flavobacteriia</taxon>
        <taxon>Flavobacteriales</taxon>
        <taxon>Flavobacteriaceae</taxon>
        <taxon>Salinimicrobium</taxon>
    </lineage>
</organism>
<protein>
    <recommendedName>
        <fullName evidence="7">SSD domain-containing protein</fullName>
    </recommendedName>
</protein>
<feature type="transmembrane region" description="Helical" evidence="6">
    <location>
        <begin position="672"/>
        <end position="692"/>
    </location>
</feature>
<dbReference type="EMBL" id="FNUG01000001">
    <property type="protein sequence ID" value="SEE28548.1"/>
    <property type="molecule type" value="Genomic_DNA"/>
</dbReference>
<comment type="subcellular location">
    <subcellularLocation>
        <location evidence="1">Cell membrane</location>
        <topology evidence="1">Multi-pass membrane protein</topology>
    </subcellularLocation>
</comment>
<dbReference type="AlphaFoldDB" id="A0A1H5HMR3"/>
<dbReference type="InterPro" id="IPR000731">
    <property type="entry name" value="SSD"/>
</dbReference>
<evidence type="ECO:0000256" key="6">
    <source>
        <dbReference type="SAM" id="Phobius"/>
    </source>
</evidence>
<dbReference type="PANTHER" id="PTHR33406:SF12">
    <property type="entry name" value="BLR2997 PROTEIN"/>
    <property type="match status" value="1"/>
</dbReference>
<evidence type="ECO:0000256" key="4">
    <source>
        <dbReference type="ARBA" id="ARBA00022989"/>
    </source>
</evidence>
<feature type="domain" description="SSD" evidence="7">
    <location>
        <begin position="255"/>
        <end position="380"/>
    </location>
</feature>
<feature type="transmembrane region" description="Helical" evidence="6">
    <location>
        <begin position="413"/>
        <end position="433"/>
    </location>
</feature>
<keyword evidence="5 6" id="KW-0472">Membrane</keyword>
<dbReference type="InterPro" id="IPR050545">
    <property type="entry name" value="Mycobact_MmpL"/>
</dbReference>
<keyword evidence="4 6" id="KW-1133">Transmembrane helix</keyword>
<dbReference type="STRING" id="390640.SAMN04488034_101186"/>
<reference evidence="8 9" key="1">
    <citation type="submission" date="2016-10" db="EMBL/GenBank/DDBJ databases">
        <authorList>
            <person name="de Groot N.N."/>
        </authorList>
    </citation>
    <scope>NUCLEOTIDE SEQUENCE [LARGE SCALE GENOMIC DNA]</scope>
    <source>
        <strain evidence="8 9">DSM 23553</strain>
    </source>
</reference>
<dbReference type="Gene3D" id="1.20.1640.10">
    <property type="entry name" value="Multidrug efflux transporter AcrB transmembrane domain"/>
    <property type="match status" value="2"/>
</dbReference>
<accession>A0A1H5HMR3</accession>
<keyword evidence="2" id="KW-1003">Cell membrane</keyword>
<keyword evidence="3 6" id="KW-0812">Transmembrane</keyword>
<feature type="transmembrane region" description="Helical" evidence="6">
    <location>
        <begin position="743"/>
        <end position="769"/>
    </location>
</feature>